<dbReference type="Pfam" id="PF01882">
    <property type="entry name" value="DUF58"/>
    <property type="match status" value="1"/>
</dbReference>
<dbReference type="PROSITE" id="PS50234">
    <property type="entry name" value="VWFA"/>
    <property type="match status" value="1"/>
</dbReference>
<feature type="domain" description="VWFA" evidence="1">
    <location>
        <begin position="91"/>
        <end position="274"/>
    </location>
</feature>
<name>L0DRA5_SINAD</name>
<dbReference type="OrthoDB" id="9780819at2"/>
<accession>L0DRA5</accession>
<dbReference type="AlphaFoldDB" id="L0DRA5"/>
<dbReference type="eggNOG" id="COG1721">
    <property type="taxonomic scope" value="Bacteria"/>
</dbReference>
<dbReference type="PANTHER" id="PTHR33608:SF7">
    <property type="entry name" value="DUF58 DOMAIN-CONTAINING PROTEIN"/>
    <property type="match status" value="1"/>
</dbReference>
<sequence>MPASPQDPDPELAGIDPTALARFGRLELIARLVVEGVMSGLHRSPFKGFSVEFAEHRQYGPGDEIRHIDWRAFGKSDRYYVKEYEEETNLKAYLVVDSSGSMAYAGRTISKFEHARRLAAALAYLMISQRDAVGLVTFDSTVRAMIPARSAPGHFSVVCNVLEKTNTGGETPLSGILNTLAERIRRRGLIVILSDGFDAIDPLTEALRHLRHRHHEVLFFHTLAPEEAEFPFRRPARFRNLERLDHTLRVDPASLRATYLERFNAFRTTLKERVRAMNADYHEASTALTVETTLLDYLSSRSRRGSGRS</sequence>
<evidence type="ECO:0000313" key="2">
    <source>
        <dbReference type="EMBL" id="AGA31558.1"/>
    </source>
</evidence>
<protein>
    <recommendedName>
        <fullName evidence="1">VWFA domain-containing protein</fullName>
    </recommendedName>
</protein>
<dbReference type="PANTHER" id="PTHR33608">
    <property type="entry name" value="BLL2464 PROTEIN"/>
    <property type="match status" value="1"/>
</dbReference>
<dbReference type="SUPFAM" id="SSF53300">
    <property type="entry name" value="vWA-like"/>
    <property type="match status" value="1"/>
</dbReference>
<dbReference type="InterPro" id="IPR002035">
    <property type="entry name" value="VWF_A"/>
</dbReference>
<evidence type="ECO:0000259" key="1">
    <source>
        <dbReference type="PROSITE" id="PS50234"/>
    </source>
</evidence>
<dbReference type="Gene3D" id="3.40.50.410">
    <property type="entry name" value="von Willebrand factor, type A domain"/>
    <property type="match status" value="1"/>
</dbReference>
<dbReference type="Proteomes" id="UP000010798">
    <property type="component" value="Chromosome"/>
</dbReference>
<dbReference type="KEGG" id="saci:Sinac_7525"/>
<dbReference type="InterPro" id="IPR002881">
    <property type="entry name" value="DUF58"/>
</dbReference>
<dbReference type="STRING" id="886293.Sinac_7525"/>
<dbReference type="HOGENOM" id="CLU_054927_3_1_0"/>
<proteinExistence type="predicted"/>
<dbReference type="InterPro" id="IPR036465">
    <property type="entry name" value="vWFA_dom_sf"/>
</dbReference>
<organism evidence="2 3">
    <name type="scientific">Singulisphaera acidiphila (strain ATCC BAA-1392 / DSM 18658 / VKM B-2454 / MOB10)</name>
    <dbReference type="NCBI Taxonomy" id="886293"/>
    <lineage>
        <taxon>Bacteria</taxon>
        <taxon>Pseudomonadati</taxon>
        <taxon>Planctomycetota</taxon>
        <taxon>Planctomycetia</taxon>
        <taxon>Isosphaerales</taxon>
        <taxon>Isosphaeraceae</taxon>
        <taxon>Singulisphaera</taxon>
    </lineage>
</organism>
<evidence type="ECO:0000313" key="3">
    <source>
        <dbReference type="Proteomes" id="UP000010798"/>
    </source>
</evidence>
<gene>
    <name evidence="2" type="ordered locus">Sinac_7525</name>
</gene>
<reference evidence="2 3" key="1">
    <citation type="submission" date="2012-02" db="EMBL/GenBank/DDBJ databases">
        <title>Complete sequence of chromosome of Singulisphaera acidiphila DSM 18658.</title>
        <authorList>
            <consortium name="US DOE Joint Genome Institute (JGI-PGF)"/>
            <person name="Lucas S."/>
            <person name="Copeland A."/>
            <person name="Lapidus A."/>
            <person name="Glavina del Rio T."/>
            <person name="Dalin E."/>
            <person name="Tice H."/>
            <person name="Bruce D."/>
            <person name="Goodwin L."/>
            <person name="Pitluck S."/>
            <person name="Peters L."/>
            <person name="Ovchinnikova G."/>
            <person name="Chertkov O."/>
            <person name="Kyrpides N."/>
            <person name="Mavromatis K."/>
            <person name="Ivanova N."/>
            <person name="Brettin T."/>
            <person name="Detter J.C."/>
            <person name="Han C."/>
            <person name="Larimer F."/>
            <person name="Land M."/>
            <person name="Hauser L."/>
            <person name="Markowitz V."/>
            <person name="Cheng J.-F."/>
            <person name="Hugenholtz P."/>
            <person name="Woyke T."/>
            <person name="Wu D."/>
            <person name="Tindall B."/>
            <person name="Pomrenke H."/>
            <person name="Brambilla E."/>
            <person name="Klenk H.-P."/>
            <person name="Eisen J.A."/>
        </authorList>
    </citation>
    <scope>NUCLEOTIDE SEQUENCE [LARGE SCALE GENOMIC DNA]</scope>
    <source>
        <strain evidence="3">ATCC BAA-1392 / DSM 18658 / VKM B-2454 / MOB10</strain>
    </source>
</reference>
<keyword evidence="3" id="KW-1185">Reference proteome</keyword>
<dbReference type="RefSeq" id="WP_015250622.1">
    <property type="nucleotide sequence ID" value="NC_019892.1"/>
</dbReference>
<dbReference type="EMBL" id="CP003364">
    <property type="protein sequence ID" value="AGA31558.1"/>
    <property type="molecule type" value="Genomic_DNA"/>
</dbReference>